<keyword evidence="2" id="KW-0732">Signal</keyword>
<comment type="caution">
    <text evidence="3">The sequence shown here is derived from an EMBL/GenBank/DDBJ whole genome shotgun (WGS) entry which is preliminary data.</text>
</comment>
<sequence length="265" mass="27465">MYGFTAGRAIIAALAIGIVPAAASAATYDVLQQRSSISNDGTGNKSVSGQINAPDPVSQSVVNTSAGSFHLKKRAAGTSDAYEDFIAFCIEVTQSITTSTGSAVSYTENNTLFSNTRRGLISTLLGTAFNPLAGAQHHAATQLAVWKLAYGDISTPTGDAFDVTAKSFENLPGSTFLSFTDGLTNTFESNSTGVFALAQGWLDKLDGAGTDDWTLLSANRVTFLENASSQNLVTYTAPVPVPAAGLLLAGALGGLGLARRRRAAR</sequence>
<dbReference type="NCBIfam" id="TIGR03370">
    <property type="entry name" value="VPLPA-CTERM"/>
    <property type="match status" value="1"/>
</dbReference>
<evidence type="ECO:0008006" key="5">
    <source>
        <dbReference type="Google" id="ProtNLM"/>
    </source>
</evidence>
<keyword evidence="1" id="KW-0472">Membrane</keyword>
<dbReference type="RefSeq" id="WP_109812532.1">
    <property type="nucleotide sequence ID" value="NZ_QGKU01000048.1"/>
</dbReference>
<dbReference type="EMBL" id="QGKU01000048">
    <property type="protein sequence ID" value="PWR01491.1"/>
    <property type="molecule type" value="Genomic_DNA"/>
</dbReference>
<reference evidence="3 4" key="1">
    <citation type="submission" date="2018-05" db="EMBL/GenBank/DDBJ databases">
        <title>Rhodobacteraceae gen. nov., sp. nov. isolated from sea water.</title>
        <authorList>
            <person name="Ren Y."/>
        </authorList>
    </citation>
    <scope>NUCLEOTIDE SEQUENCE [LARGE SCALE GENOMIC DNA]</scope>
    <source>
        <strain evidence="3 4">TG-679</strain>
    </source>
</reference>
<organism evidence="3 4">
    <name type="scientific">Meridianimarinicoccus roseus</name>
    <dbReference type="NCBI Taxonomy" id="2072018"/>
    <lineage>
        <taxon>Bacteria</taxon>
        <taxon>Pseudomonadati</taxon>
        <taxon>Pseudomonadota</taxon>
        <taxon>Alphaproteobacteria</taxon>
        <taxon>Rhodobacterales</taxon>
        <taxon>Paracoccaceae</taxon>
        <taxon>Meridianimarinicoccus</taxon>
    </lineage>
</organism>
<dbReference type="InterPro" id="IPR022472">
    <property type="entry name" value="VPLPA-CTERM"/>
</dbReference>
<evidence type="ECO:0000313" key="4">
    <source>
        <dbReference type="Proteomes" id="UP000245680"/>
    </source>
</evidence>
<keyword evidence="1" id="KW-0812">Transmembrane</keyword>
<evidence type="ECO:0000256" key="2">
    <source>
        <dbReference type="SAM" id="SignalP"/>
    </source>
</evidence>
<keyword evidence="4" id="KW-1185">Reference proteome</keyword>
<evidence type="ECO:0000313" key="3">
    <source>
        <dbReference type="EMBL" id="PWR01491.1"/>
    </source>
</evidence>
<feature type="chain" id="PRO_5015875353" description="VPLPA-CTERM sorting domain-containing protein" evidence="2">
    <location>
        <begin position="26"/>
        <end position="265"/>
    </location>
</feature>
<evidence type="ECO:0000256" key="1">
    <source>
        <dbReference type="SAM" id="Phobius"/>
    </source>
</evidence>
<name>A0A2V2LCK8_9RHOB</name>
<keyword evidence="1" id="KW-1133">Transmembrane helix</keyword>
<feature type="signal peptide" evidence="2">
    <location>
        <begin position="1"/>
        <end position="25"/>
    </location>
</feature>
<accession>A0A2V2LCK8</accession>
<proteinExistence type="predicted"/>
<dbReference type="Proteomes" id="UP000245680">
    <property type="component" value="Unassembled WGS sequence"/>
</dbReference>
<dbReference type="OrthoDB" id="7844829at2"/>
<protein>
    <recommendedName>
        <fullName evidence="5">VPLPA-CTERM sorting domain-containing protein</fullName>
    </recommendedName>
</protein>
<gene>
    <name evidence="3" type="ORF">DKT77_15210</name>
</gene>
<feature type="transmembrane region" description="Helical" evidence="1">
    <location>
        <begin position="239"/>
        <end position="258"/>
    </location>
</feature>
<dbReference type="AlphaFoldDB" id="A0A2V2LCK8"/>